<comment type="caution">
    <text evidence="6">The sequence shown here is derived from an EMBL/GenBank/DDBJ whole genome shotgun (WGS) entry which is preliminary data.</text>
</comment>
<dbReference type="InterPro" id="IPR003819">
    <property type="entry name" value="TauD/TfdA-like"/>
</dbReference>
<evidence type="ECO:0000256" key="2">
    <source>
        <dbReference type="ARBA" id="ARBA00005022"/>
    </source>
</evidence>
<dbReference type="PANTHER" id="PTHR10696:SF51">
    <property type="entry name" value="TRIMETHYLLYSINE DIOXYGENASE, MITOCHONDRIAL"/>
    <property type="match status" value="1"/>
</dbReference>
<evidence type="ECO:0000256" key="1">
    <source>
        <dbReference type="ARBA" id="ARBA00001961"/>
    </source>
</evidence>
<name>W6NEA8_HAECO</name>
<feature type="domain" description="TauD/TfdA-like" evidence="5">
    <location>
        <begin position="127"/>
        <end position="279"/>
    </location>
</feature>
<dbReference type="InterPro" id="IPR042098">
    <property type="entry name" value="TauD-like_sf"/>
</dbReference>
<reference evidence="6" key="2">
    <citation type="submission" date="2013-05" db="EMBL/GenBank/DDBJ databases">
        <title>The genome and transcriptome of Haemonchus contortus: a key model parasite for drug and vaccine discovery.</title>
        <authorList>
            <person name="Laing R."/>
            <person name="Kikuchi T."/>
            <person name="Martinelli A."/>
            <person name="Tsai I.J."/>
            <person name="Beech R.N."/>
            <person name="Redman E."/>
            <person name="Holroyd N."/>
            <person name="Bartley D.J."/>
            <person name="Beasley H."/>
            <person name="Britton C."/>
            <person name="Curran D."/>
            <person name="Devaney E."/>
            <person name="Gilabert A."/>
            <person name="Jackson F."/>
            <person name="Hunt M."/>
            <person name="Johnston S."/>
            <person name="Kryukov I."/>
            <person name="Li K."/>
            <person name="Morrison A.A."/>
            <person name="Reid A.J."/>
            <person name="Sargison N."/>
            <person name="Saunders G."/>
            <person name="Wasmuth J.D."/>
            <person name="Wolstenholme A."/>
            <person name="Berriman M."/>
            <person name="Gilleard J.S."/>
            <person name="Cotton J.A."/>
        </authorList>
    </citation>
    <scope>NUCLEOTIDE SEQUENCE [LARGE SCALE GENOMIC DNA]</scope>
    <source>
        <strain evidence="6">ISE/inbred ISE</strain>
    </source>
</reference>
<comment type="pathway">
    <text evidence="2">Amine and polyamine biosynthesis; carnitine biosynthesis.</text>
</comment>
<protein>
    <submittedName>
        <fullName evidence="6">Taurine catabolism dioxygenase TauD TfdA domain containing protein</fullName>
    </submittedName>
</protein>
<accession>W6NEA8</accession>
<dbReference type="EMBL" id="CAVP010058288">
    <property type="protein sequence ID" value="CDL94369.1"/>
    <property type="molecule type" value="Genomic_DNA"/>
</dbReference>
<proteinExistence type="predicted"/>
<keyword evidence="4" id="KW-0560">Oxidoreductase</keyword>
<evidence type="ECO:0000256" key="4">
    <source>
        <dbReference type="ARBA" id="ARBA00023002"/>
    </source>
</evidence>
<evidence type="ECO:0000313" key="6">
    <source>
        <dbReference type="EMBL" id="CDL94369.1"/>
    </source>
</evidence>
<dbReference type="Pfam" id="PF02668">
    <property type="entry name" value="TauD"/>
    <property type="match status" value="1"/>
</dbReference>
<dbReference type="PANTHER" id="PTHR10696">
    <property type="entry name" value="GAMMA-BUTYROBETAINE HYDROXYLASE-RELATED"/>
    <property type="match status" value="1"/>
</dbReference>
<dbReference type="Gene3D" id="3.60.130.10">
    <property type="entry name" value="Clavaminate synthase-like"/>
    <property type="match status" value="1"/>
</dbReference>
<dbReference type="AlphaFoldDB" id="W6NEA8"/>
<comment type="cofactor">
    <cofactor evidence="1">
        <name>L-ascorbate</name>
        <dbReference type="ChEBI" id="CHEBI:38290"/>
    </cofactor>
</comment>
<dbReference type="SUPFAM" id="SSF51197">
    <property type="entry name" value="Clavaminate synthase-like"/>
    <property type="match status" value="1"/>
</dbReference>
<sequence length="354" mass="40162">MVLSAALFRRSLNHSRRVATKIISSRLKTLERTNDALEMVVQRGDKSQVFIVPLVWLRDHCKDPQSYNATTNQRNSDATDLFEKAEIDDIVKDSELDRPHPLADHIKPWKRLEKTELPRIHISDFNMKFAAESFVKYGMVMIDGVEANAQATEELCRRVAPIHDTFYGAFWVFSNQAQEKGEEYHEDTAYGSDTIGPHTDGTYFNQTPGIQVFHCLHAAEKGGDTVLVDGFQCATQLKDENPRAFKLLSKRMIEHHYIETGAKNGPLYSTSREKPVIELDSWGNIVQIRPARSGDAHGLSEQRTRILCREGVLKYKTLTLLNPSQDGTHTQLLNRNKVAFDYVLEVPYKAGSSD</sequence>
<reference evidence="6" key="1">
    <citation type="submission" date="2013-03" db="EMBL/GenBank/DDBJ databases">
        <authorList>
            <person name="Aslett M."/>
        </authorList>
    </citation>
    <scope>NUCLEOTIDE SEQUENCE [LARGE SCALE GENOMIC DNA]</scope>
    <source>
        <strain evidence="6">ISE/inbred ISE</strain>
    </source>
</reference>
<dbReference type="GO" id="GO:0045329">
    <property type="term" value="P:carnitine biosynthetic process"/>
    <property type="evidence" value="ECO:0007669"/>
    <property type="project" value="UniProtKB-KW"/>
</dbReference>
<keyword evidence="6" id="KW-0223">Dioxygenase</keyword>
<dbReference type="InterPro" id="IPR050411">
    <property type="entry name" value="AlphaKG_dependent_hydroxylases"/>
</dbReference>
<evidence type="ECO:0000259" key="5">
    <source>
        <dbReference type="Pfam" id="PF02668"/>
    </source>
</evidence>
<dbReference type="GO" id="GO:0051213">
    <property type="term" value="F:dioxygenase activity"/>
    <property type="evidence" value="ECO:0007669"/>
    <property type="project" value="UniProtKB-KW"/>
</dbReference>
<keyword evidence="3" id="KW-0124">Carnitine biosynthesis</keyword>
<evidence type="ECO:0000256" key="3">
    <source>
        <dbReference type="ARBA" id="ARBA00022873"/>
    </source>
</evidence>
<gene>
    <name evidence="6" type="ORF">HCOI_00869600</name>
</gene>
<organism evidence="6">
    <name type="scientific">Haemonchus contortus</name>
    <name type="common">Barber pole worm</name>
    <dbReference type="NCBI Taxonomy" id="6289"/>
    <lineage>
        <taxon>Eukaryota</taxon>
        <taxon>Metazoa</taxon>
        <taxon>Ecdysozoa</taxon>
        <taxon>Nematoda</taxon>
        <taxon>Chromadorea</taxon>
        <taxon>Rhabditida</taxon>
        <taxon>Rhabditina</taxon>
        <taxon>Rhabditomorpha</taxon>
        <taxon>Strongyloidea</taxon>
        <taxon>Trichostrongylidae</taxon>
        <taxon>Haemonchus</taxon>
    </lineage>
</organism>
<dbReference type="GO" id="GO:0005739">
    <property type="term" value="C:mitochondrion"/>
    <property type="evidence" value="ECO:0007669"/>
    <property type="project" value="TreeGrafter"/>
</dbReference>